<name>A0A926QN47_9BACL</name>
<organism evidence="6 7">
    <name type="scientific">Paenibacillus sedimenti</name>
    <dbReference type="NCBI Taxonomy" id="2770274"/>
    <lineage>
        <taxon>Bacteria</taxon>
        <taxon>Bacillati</taxon>
        <taxon>Bacillota</taxon>
        <taxon>Bacilli</taxon>
        <taxon>Bacillales</taxon>
        <taxon>Paenibacillaceae</taxon>
        <taxon>Paenibacillus</taxon>
    </lineage>
</organism>
<evidence type="ECO:0000259" key="5">
    <source>
        <dbReference type="PROSITE" id="PS50977"/>
    </source>
</evidence>
<keyword evidence="7" id="KW-1185">Reference proteome</keyword>
<evidence type="ECO:0000313" key="7">
    <source>
        <dbReference type="Proteomes" id="UP000650466"/>
    </source>
</evidence>
<dbReference type="Pfam" id="PF00440">
    <property type="entry name" value="TetR_N"/>
    <property type="match status" value="1"/>
</dbReference>
<keyword evidence="3" id="KW-0804">Transcription</keyword>
<evidence type="ECO:0000313" key="6">
    <source>
        <dbReference type="EMBL" id="MBD0384387.1"/>
    </source>
</evidence>
<comment type="caution">
    <text evidence="6">The sequence shown here is derived from an EMBL/GenBank/DDBJ whole genome shotgun (WGS) entry which is preliminary data.</text>
</comment>
<dbReference type="GO" id="GO:0003700">
    <property type="term" value="F:DNA-binding transcription factor activity"/>
    <property type="evidence" value="ECO:0007669"/>
    <property type="project" value="TreeGrafter"/>
</dbReference>
<reference evidence="6" key="1">
    <citation type="submission" date="2020-09" db="EMBL/GenBank/DDBJ databases">
        <title>Draft Genome Sequence of Paenibacillus sp. WST5.</title>
        <authorList>
            <person name="Bao Z."/>
        </authorList>
    </citation>
    <scope>NUCLEOTIDE SEQUENCE</scope>
    <source>
        <strain evidence="6">WST5</strain>
    </source>
</reference>
<dbReference type="PRINTS" id="PR00455">
    <property type="entry name" value="HTHTETR"/>
</dbReference>
<dbReference type="SUPFAM" id="SSF46689">
    <property type="entry name" value="Homeodomain-like"/>
    <property type="match status" value="1"/>
</dbReference>
<keyword evidence="2 4" id="KW-0238">DNA-binding</keyword>
<evidence type="ECO:0000256" key="4">
    <source>
        <dbReference type="PROSITE-ProRule" id="PRU00335"/>
    </source>
</evidence>
<dbReference type="Proteomes" id="UP000650466">
    <property type="component" value="Unassembled WGS sequence"/>
</dbReference>
<sequence>MIIQQKRRLLPNGLLAIKLPKVNIYLLINKGAFLIPSKDETTSNVKQQIIQAAIQLFAEKGYYKTTTAGIANAVGVTQPYVFHFFRNKEQLYLAVLEQAIRRVFQAL</sequence>
<dbReference type="EMBL" id="JACVVD010000019">
    <property type="protein sequence ID" value="MBD0384387.1"/>
    <property type="molecule type" value="Genomic_DNA"/>
</dbReference>
<gene>
    <name evidence="6" type="ORF">ICC18_30560</name>
</gene>
<dbReference type="GO" id="GO:0000976">
    <property type="term" value="F:transcription cis-regulatory region binding"/>
    <property type="evidence" value="ECO:0007669"/>
    <property type="project" value="TreeGrafter"/>
</dbReference>
<protein>
    <submittedName>
        <fullName evidence="6">TetR/AcrR family transcriptional regulator</fullName>
    </submittedName>
</protein>
<evidence type="ECO:0000256" key="1">
    <source>
        <dbReference type="ARBA" id="ARBA00023015"/>
    </source>
</evidence>
<accession>A0A926QN47</accession>
<proteinExistence type="predicted"/>
<keyword evidence="1" id="KW-0805">Transcription regulation</keyword>
<dbReference type="InterPro" id="IPR023772">
    <property type="entry name" value="DNA-bd_HTH_TetR-type_CS"/>
</dbReference>
<dbReference type="PANTHER" id="PTHR30055:SF234">
    <property type="entry name" value="HTH-TYPE TRANSCRIPTIONAL REGULATOR BETI"/>
    <property type="match status" value="1"/>
</dbReference>
<evidence type="ECO:0000256" key="2">
    <source>
        <dbReference type="ARBA" id="ARBA00023125"/>
    </source>
</evidence>
<dbReference type="InterPro" id="IPR001647">
    <property type="entry name" value="HTH_TetR"/>
</dbReference>
<dbReference type="PROSITE" id="PS01081">
    <property type="entry name" value="HTH_TETR_1"/>
    <property type="match status" value="1"/>
</dbReference>
<evidence type="ECO:0000256" key="3">
    <source>
        <dbReference type="ARBA" id="ARBA00023163"/>
    </source>
</evidence>
<dbReference type="InterPro" id="IPR009057">
    <property type="entry name" value="Homeodomain-like_sf"/>
</dbReference>
<dbReference type="Gene3D" id="1.10.357.10">
    <property type="entry name" value="Tetracycline Repressor, domain 2"/>
    <property type="match status" value="1"/>
</dbReference>
<dbReference type="RefSeq" id="WP_188178165.1">
    <property type="nucleotide sequence ID" value="NZ_JACVVD010000019.1"/>
</dbReference>
<dbReference type="PROSITE" id="PS50977">
    <property type="entry name" value="HTH_TETR_2"/>
    <property type="match status" value="1"/>
</dbReference>
<feature type="DNA-binding region" description="H-T-H motif" evidence="4">
    <location>
        <begin position="66"/>
        <end position="85"/>
    </location>
</feature>
<dbReference type="InterPro" id="IPR050109">
    <property type="entry name" value="HTH-type_TetR-like_transc_reg"/>
</dbReference>
<dbReference type="AlphaFoldDB" id="A0A926QN47"/>
<dbReference type="PANTHER" id="PTHR30055">
    <property type="entry name" value="HTH-TYPE TRANSCRIPTIONAL REGULATOR RUTR"/>
    <property type="match status" value="1"/>
</dbReference>
<feature type="domain" description="HTH tetR-type" evidence="5">
    <location>
        <begin position="43"/>
        <end position="103"/>
    </location>
</feature>